<evidence type="ECO:0000256" key="2">
    <source>
        <dbReference type="ARBA" id="ARBA00023015"/>
    </source>
</evidence>
<dbReference type="InterPro" id="IPR013325">
    <property type="entry name" value="RNA_pol_sigma_r2"/>
</dbReference>
<dbReference type="Gene3D" id="1.10.1740.10">
    <property type="match status" value="1"/>
</dbReference>
<accession>A0ABW0W3B3</accession>
<protein>
    <submittedName>
        <fullName evidence="7">RNA polymerase sigma factor</fullName>
    </submittedName>
</protein>
<keyword evidence="4" id="KW-0804">Transcription</keyword>
<keyword evidence="3" id="KW-0731">Sigma factor</keyword>
<dbReference type="RefSeq" id="WP_379190064.1">
    <property type="nucleotide sequence ID" value="NZ_JBHSOW010000076.1"/>
</dbReference>
<comment type="caution">
    <text evidence="7">The sequence shown here is derived from an EMBL/GenBank/DDBJ whole genome shotgun (WGS) entry which is preliminary data.</text>
</comment>
<dbReference type="InterPro" id="IPR007627">
    <property type="entry name" value="RNA_pol_sigma70_r2"/>
</dbReference>
<dbReference type="CDD" id="cd06171">
    <property type="entry name" value="Sigma70_r4"/>
    <property type="match status" value="1"/>
</dbReference>
<evidence type="ECO:0000259" key="6">
    <source>
        <dbReference type="Pfam" id="PF08281"/>
    </source>
</evidence>
<evidence type="ECO:0000256" key="1">
    <source>
        <dbReference type="ARBA" id="ARBA00010641"/>
    </source>
</evidence>
<feature type="domain" description="RNA polymerase sigma-70 region 2" evidence="5">
    <location>
        <begin position="43"/>
        <end position="105"/>
    </location>
</feature>
<dbReference type="Gene3D" id="1.10.10.10">
    <property type="entry name" value="Winged helix-like DNA-binding domain superfamily/Winged helix DNA-binding domain"/>
    <property type="match status" value="1"/>
</dbReference>
<evidence type="ECO:0000256" key="3">
    <source>
        <dbReference type="ARBA" id="ARBA00023082"/>
    </source>
</evidence>
<evidence type="ECO:0000313" key="7">
    <source>
        <dbReference type="EMBL" id="MFC5651439.1"/>
    </source>
</evidence>
<dbReference type="InterPro" id="IPR039425">
    <property type="entry name" value="RNA_pol_sigma-70-like"/>
</dbReference>
<reference evidence="8" key="1">
    <citation type="journal article" date="2019" name="Int. J. Syst. Evol. Microbiol.">
        <title>The Global Catalogue of Microorganisms (GCM) 10K type strain sequencing project: providing services to taxonomists for standard genome sequencing and annotation.</title>
        <authorList>
            <consortium name="The Broad Institute Genomics Platform"/>
            <consortium name="The Broad Institute Genome Sequencing Center for Infectious Disease"/>
            <person name="Wu L."/>
            <person name="Ma J."/>
        </authorList>
    </citation>
    <scope>NUCLEOTIDE SEQUENCE [LARGE SCALE GENOMIC DNA]</scope>
    <source>
        <strain evidence="8">CGMCC 1.3240</strain>
    </source>
</reference>
<dbReference type="SUPFAM" id="SSF88659">
    <property type="entry name" value="Sigma3 and sigma4 domains of RNA polymerase sigma factors"/>
    <property type="match status" value="1"/>
</dbReference>
<feature type="domain" description="RNA polymerase sigma factor 70 region 4 type 2" evidence="6">
    <location>
        <begin position="151"/>
        <end position="197"/>
    </location>
</feature>
<name>A0ABW0W3B3_9BACL</name>
<dbReference type="PANTHER" id="PTHR43133">
    <property type="entry name" value="RNA POLYMERASE ECF-TYPE SIGMA FACTO"/>
    <property type="match status" value="1"/>
</dbReference>
<keyword evidence="2" id="KW-0805">Transcription regulation</keyword>
<proteinExistence type="inferred from homology"/>
<dbReference type="Pfam" id="PF04542">
    <property type="entry name" value="Sigma70_r2"/>
    <property type="match status" value="1"/>
</dbReference>
<dbReference type="Proteomes" id="UP001596047">
    <property type="component" value="Unassembled WGS sequence"/>
</dbReference>
<organism evidence="7 8">
    <name type="scientific">Paenibacillus solisilvae</name>
    <dbReference type="NCBI Taxonomy" id="2486751"/>
    <lineage>
        <taxon>Bacteria</taxon>
        <taxon>Bacillati</taxon>
        <taxon>Bacillota</taxon>
        <taxon>Bacilli</taxon>
        <taxon>Bacillales</taxon>
        <taxon>Paenibacillaceae</taxon>
        <taxon>Paenibacillus</taxon>
    </lineage>
</organism>
<dbReference type="InterPro" id="IPR036388">
    <property type="entry name" value="WH-like_DNA-bd_sf"/>
</dbReference>
<dbReference type="PANTHER" id="PTHR43133:SF60">
    <property type="entry name" value="RNA POLYMERASE SIGMA FACTOR SIGV"/>
    <property type="match status" value="1"/>
</dbReference>
<evidence type="ECO:0000259" key="5">
    <source>
        <dbReference type="Pfam" id="PF04542"/>
    </source>
</evidence>
<dbReference type="InterPro" id="IPR013249">
    <property type="entry name" value="RNA_pol_sigma70_r4_t2"/>
</dbReference>
<gene>
    <name evidence="7" type="ORF">ACFPYJ_20450</name>
</gene>
<keyword evidence="8" id="KW-1185">Reference proteome</keyword>
<comment type="similarity">
    <text evidence="1">Belongs to the sigma-70 factor family. ECF subfamily.</text>
</comment>
<evidence type="ECO:0000313" key="8">
    <source>
        <dbReference type="Proteomes" id="UP001596047"/>
    </source>
</evidence>
<dbReference type="InterPro" id="IPR013324">
    <property type="entry name" value="RNA_pol_sigma_r3/r4-like"/>
</dbReference>
<dbReference type="NCBIfam" id="TIGR02937">
    <property type="entry name" value="sigma70-ECF"/>
    <property type="match status" value="1"/>
</dbReference>
<sequence>MEDAGVSPLSFVYIAGEGEKIIHDHQIIEQVLAGDENAFRSIIASYESYVYQAALSVLQHPKDAEDAAQEAFVKLYFSLPRYEGHGFKTWLTRIAVNTAIDYKRKVIRRREQAAAPDVMNEQLLVHECVRAPESVEDDLLRQERSQLIAGYINDIPDHYRPVVVAFYMEEKSHMQIAAEHGIAVKTVESKLYRARSWMKKHWKEEDFR</sequence>
<dbReference type="EMBL" id="JBHSOW010000076">
    <property type="protein sequence ID" value="MFC5651439.1"/>
    <property type="molecule type" value="Genomic_DNA"/>
</dbReference>
<dbReference type="InterPro" id="IPR014284">
    <property type="entry name" value="RNA_pol_sigma-70_dom"/>
</dbReference>
<dbReference type="Pfam" id="PF08281">
    <property type="entry name" value="Sigma70_r4_2"/>
    <property type="match status" value="1"/>
</dbReference>
<evidence type="ECO:0000256" key="4">
    <source>
        <dbReference type="ARBA" id="ARBA00023163"/>
    </source>
</evidence>
<dbReference type="SUPFAM" id="SSF88946">
    <property type="entry name" value="Sigma2 domain of RNA polymerase sigma factors"/>
    <property type="match status" value="1"/>
</dbReference>